<dbReference type="CDD" id="cd03257">
    <property type="entry name" value="ABC_NikE_OppD_transporters"/>
    <property type="match status" value="1"/>
</dbReference>
<dbReference type="Gene3D" id="3.40.50.300">
    <property type="entry name" value="P-loop containing nucleotide triphosphate hydrolases"/>
    <property type="match status" value="1"/>
</dbReference>
<dbReference type="PANTHER" id="PTHR43297">
    <property type="entry name" value="OLIGOPEPTIDE TRANSPORT ATP-BINDING PROTEIN APPD"/>
    <property type="match status" value="1"/>
</dbReference>
<evidence type="ECO:0000313" key="10">
    <source>
        <dbReference type="Proteomes" id="UP000249590"/>
    </source>
</evidence>
<dbReference type="InterPro" id="IPR003593">
    <property type="entry name" value="AAA+_ATPase"/>
</dbReference>
<dbReference type="OrthoDB" id="7241770at2"/>
<evidence type="ECO:0000256" key="4">
    <source>
        <dbReference type="ARBA" id="ARBA00022475"/>
    </source>
</evidence>
<dbReference type="GO" id="GO:0016887">
    <property type="term" value="F:ATP hydrolysis activity"/>
    <property type="evidence" value="ECO:0007669"/>
    <property type="project" value="InterPro"/>
</dbReference>
<keyword evidence="4" id="KW-1003">Cell membrane</keyword>
<organism evidence="9 10">
    <name type="scientific">Acuticoccus sediminis</name>
    <dbReference type="NCBI Taxonomy" id="2184697"/>
    <lineage>
        <taxon>Bacteria</taxon>
        <taxon>Pseudomonadati</taxon>
        <taxon>Pseudomonadota</taxon>
        <taxon>Alphaproteobacteria</taxon>
        <taxon>Hyphomicrobiales</taxon>
        <taxon>Amorphaceae</taxon>
        <taxon>Acuticoccus</taxon>
    </lineage>
</organism>
<dbReference type="Pfam" id="PF08352">
    <property type="entry name" value="oligo_HPY"/>
    <property type="match status" value="1"/>
</dbReference>
<reference evidence="9 10" key="1">
    <citation type="submission" date="2018-05" db="EMBL/GenBank/DDBJ databases">
        <title>Acuticoccus sediminis sp. nov., isolated from deep-sea sediment of Indian Ocean.</title>
        <authorList>
            <person name="Liu X."/>
            <person name="Lai Q."/>
            <person name="Du Y."/>
            <person name="Sun F."/>
            <person name="Zhang X."/>
            <person name="Wang S."/>
            <person name="Shao Z."/>
        </authorList>
    </citation>
    <scope>NUCLEOTIDE SEQUENCE [LARGE SCALE GENOMIC DNA]</scope>
    <source>
        <strain evidence="9 10">PTG4-2</strain>
    </source>
</reference>
<dbReference type="RefSeq" id="WP_111348797.1">
    <property type="nucleotide sequence ID" value="NZ_QHHQ01000004.1"/>
</dbReference>
<dbReference type="InterPro" id="IPR013563">
    <property type="entry name" value="Oligopep_ABC_C"/>
</dbReference>
<proteinExistence type="inferred from homology"/>
<dbReference type="InterPro" id="IPR027417">
    <property type="entry name" value="P-loop_NTPase"/>
</dbReference>
<comment type="caution">
    <text evidence="9">The sequence shown here is derived from an EMBL/GenBank/DDBJ whole genome shotgun (WGS) entry which is preliminary data.</text>
</comment>
<dbReference type="AlphaFoldDB" id="A0A8B2NKM4"/>
<dbReference type="Proteomes" id="UP000249590">
    <property type="component" value="Unassembled WGS sequence"/>
</dbReference>
<evidence type="ECO:0000256" key="5">
    <source>
        <dbReference type="ARBA" id="ARBA00022741"/>
    </source>
</evidence>
<evidence type="ECO:0000256" key="2">
    <source>
        <dbReference type="ARBA" id="ARBA00005417"/>
    </source>
</evidence>
<dbReference type="GO" id="GO:0005886">
    <property type="term" value="C:plasma membrane"/>
    <property type="evidence" value="ECO:0007669"/>
    <property type="project" value="UniProtKB-SubCell"/>
</dbReference>
<dbReference type="GO" id="GO:0015833">
    <property type="term" value="P:peptide transport"/>
    <property type="evidence" value="ECO:0007669"/>
    <property type="project" value="InterPro"/>
</dbReference>
<dbReference type="SUPFAM" id="SSF52540">
    <property type="entry name" value="P-loop containing nucleoside triphosphate hydrolases"/>
    <property type="match status" value="1"/>
</dbReference>
<dbReference type="EMBL" id="QHHQ01000004">
    <property type="protein sequence ID" value="RAI00165.1"/>
    <property type="molecule type" value="Genomic_DNA"/>
</dbReference>
<dbReference type="InterPro" id="IPR003439">
    <property type="entry name" value="ABC_transporter-like_ATP-bd"/>
</dbReference>
<evidence type="ECO:0000256" key="7">
    <source>
        <dbReference type="ARBA" id="ARBA00023136"/>
    </source>
</evidence>
<feature type="domain" description="ABC transporter" evidence="8">
    <location>
        <begin position="4"/>
        <end position="270"/>
    </location>
</feature>
<comment type="subcellular location">
    <subcellularLocation>
        <location evidence="1">Cell inner membrane</location>
        <topology evidence="1">Peripheral membrane protein</topology>
    </subcellularLocation>
</comment>
<dbReference type="PROSITE" id="PS00211">
    <property type="entry name" value="ABC_TRANSPORTER_1"/>
    <property type="match status" value="1"/>
</dbReference>
<keyword evidence="3" id="KW-0813">Transport</keyword>
<evidence type="ECO:0000313" key="9">
    <source>
        <dbReference type="EMBL" id="RAI00165.1"/>
    </source>
</evidence>
<evidence type="ECO:0000256" key="6">
    <source>
        <dbReference type="ARBA" id="ARBA00022840"/>
    </source>
</evidence>
<dbReference type="NCBIfam" id="TIGR01727">
    <property type="entry name" value="oligo_HPY"/>
    <property type="match status" value="1"/>
</dbReference>
<dbReference type="SMART" id="SM00382">
    <property type="entry name" value="AAA"/>
    <property type="match status" value="1"/>
</dbReference>
<dbReference type="GO" id="GO:0005524">
    <property type="term" value="F:ATP binding"/>
    <property type="evidence" value="ECO:0007669"/>
    <property type="project" value="UniProtKB-KW"/>
</dbReference>
<dbReference type="PANTHER" id="PTHR43297:SF2">
    <property type="entry name" value="DIPEPTIDE TRANSPORT ATP-BINDING PROTEIN DPPD"/>
    <property type="match status" value="1"/>
</dbReference>
<evidence type="ECO:0000259" key="8">
    <source>
        <dbReference type="PROSITE" id="PS50893"/>
    </source>
</evidence>
<dbReference type="Pfam" id="PF00005">
    <property type="entry name" value="ABC_tran"/>
    <property type="match status" value="1"/>
</dbReference>
<gene>
    <name evidence="9" type="ORF">DLJ53_20870</name>
</gene>
<dbReference type="InterPro" id="IPR017871">
    <property type="entry name" value="ABC_transporter-like_CS"/>
</dbReference>
<dbReference type="PROSITE" id="PS50893">
    <property type="entry name" value="ABC_TRANSPORTER_2"/>
    <property type="match status" value="1"/>
</dbReference>
<keyword evidence="5" id="KW-0547">Nucleotide-binding</keyword>
<comment type="similarity">
    <text evidence="2">Belongs to the ABC transporter superfamily.</text>
</comment>
<keyword evidence="7" id="KW-0472">Membrane</keyword>
<protein>
    <submittedName>
        <fullName evidence="9">ABC transporter ATP-binding protein</fullName>
    </submittedName>
</protein>
<keyword evidence="6 9" id="KW-0067">ATP-binding</keyword>
<evidence type="ECO:0000256" key="3">
    <source>
        <dbReference type="ARBA" id="ARBA00022448"/>
    </source>
</evidence>
<keyword evidence="10" id="KW-1185">Reference proteome</keyword>
<sequence>MSLLSVTDLSLGFAGDRSFAHVLDGVNLSIGPGQIMGVVGESGCGKTTLARAILGVLPAHSTRIRGGGISFRGVDMLSPGASADLRGRAVTFVPQDPFSSLNPLFRIGDQIMDLMKFKSPRRKAGPVRFPLFAPYPRRRRKADRARLMEVLEQVQLPQPDRLLKKFPHEVSGGQRQRLMIAMALLPEPDLIIADEPTTALDVTIQAQILGLLRRLANDNGVAVMLTTHDLGSAYEICDAITVMYAGQDVEAAPIDEFFARPAHPYTNALLASLPSEDGSVSGIPGTVPSLTDAPAGCRFHPRCERATAECRTVRPGVTGDPDRHGVRCYHPVQPLGAAA</sequence>
<accession>A0A8B2NKM4</accession>
<evidence type="ECO:0000256" key="1">
    <source>
        <dbReference type="ARBA" id="ARBA00004417"/>
    </source>
</evidence>
<name>A0A8B2NKM4_9HYPH</name>
<dbReference type="InterPro" id="IPR050388">
    <property type="entry name" value="ABC_Ni/Peptide_Import"/>
</dbReference>